<feature type="region of interest" description="Disordered" evidence="1">
    <location>
        <begin position="402"/>
        <end position="428"/>
    </location>
</feature>
<gene>
    <name evidence="2" type="ORF">N7494_004436</name>
</gene>
<dbReference type="Gene3D" id="1.10.287.1490">
    <property type="match status" value="1"/>
</dbReference>
<dbReference type="PANTHER" id="PTHR38887:SF1">
    <property type="entry name" value="RAS MODIFICATION PROTEIN ERF4"/>
    <property type="match status" value="1"/>
</dbReference>
<feature type="region of interest" description="Disordered" evidence="1">
    <location>
        <begin position="1"/>
        <end position="46"/>
    </location>
</feature>
<name>A0AAD6D2Q5_9EURO</name>
<keyword evidence="3" id="KW-1185">Reference proteome</keyword>
<accession>A0AAD6D2Q5</accession>
<dbReference type="AlphaFoldDB" id="A0AAD6D2Q5"/>
<sequence length="464" mass="53294">MQQNCAQPVQYPNRPSYPPQQWNGPAPYTPPNTYQDRYQNRYQNQYESGRYQKYQDQYQNGQYQQYQDRYQNGQYQQYQQQYQDFPYQQYIPPAYSQQSQSHPQPQPPLQRLPIQNLKPCVIPQITKVFGGSYMSPFVRVRVPELEQQTPLSPSELMAFIDGLNEAFLGNPALQATNAVGSIVGLVPLGTAQLVGAGLNVGAGLATAGVSHARTKSYMKTANERIFKPKGLHVQISKTDKMLSQIGMPNDGAVFARHQYRGIMDAQTPVDNPIAQRMTVLGDRVMRLSFENVDAPVSPDNWMKKVGSFAAQRAEQKQLRKLGKKQDRMDRRCSKSDRKIGKIERKQEEIEDEMDDLKGEIDDLMVQIQSLGPEQRGNEKMRRELKKDLRDLKKDLRDAEEKYEDLMEKADKKDRRGEKHGRRQTKEAKKMNKMLWIVILPDVGSHAGDDDWDSDSDGSRSLKKE</sequence>
<feature type="compositionally biased region" description="Basic and acidic residues" evidence="1">
    <location>
        <begin position="402"/>
        <end position="416"/>
    </location>
</feature>
<organism evidence="2 3">
    <name type="scientific">Penicillium frequentans</name>
    <dbReference type="NCBI Taxonomy" id="3151616"/>
    <lineage>
        <taxon>Eukaryota</taxon>
        <taxon>Fungi</taxon>
        <taxon>Dikarya</taxon>
        <taxon>Ascomycota</taxon>
        <taxon>Pezizomycotina</taxon>
        <taxon>Eurotiomycetes</taxon>
        <taxon>Eurotiomycetidae</taxon>
        <taxon>Eurotiales</taxon>
        <taxon>Aspergillaceae</taxon>
        <taxon>Penicillium</taxon>
    </lineage>
</organism>
<dbReference type="InterPro" id="IPR053221">
    <property type="entry name" value="Burnettramic_acid_biosynth"/>
</dbReference>
<dbReference type="EMBL" id="JAQIZZ010000003">
    <property type="protein sequence ID" value="KAJ5546851.1"/>
    <property type="molecule type" value="Genomic_DNA"/>
</dbReference>
<dbReference type="PANTHER" id="PTHR38887">
    <property type="entry name" value="CHROMOSOME 21, WHOLE GENOME SHOTGUN SEQUENCE"/>
    <property type="match status" value="1"/>
</dbReference>
<evidence type="ECO:0000313" key="3">
    <source>
        <dbReference type="Proteomes" id="UP001220324"/>
    </source>
</evidence>
<protein>
    <submittedName>
        <fullName evidence="2">Uncharacterized protein</fullName>
    </submittedName>
</protein>
<feature type="compositionally biased region" description="Low complexity" evidence="1">
    <location>
        <begin position="34"/>
        <end position="46"/>
    </location>
</feature>
<feature type="region of interest" description="Disordered" evidence="1">
    <location>
        <begin position="443"/>
        <end position="464"/>
    </location>
</feature>
<evidence type="ECO:0000256" key="1">
    <source>
        <dbReference type="SAM" id="MobiDB-lite"/>
    </source>
</evidence>
<proteinExistence type="predicted"/>
<reference evidence="2 3" key="1">
    <citation type="journal article" date="2023" name="IMA Fungus">
        <title>Comparative genomic study of the Penicillium genus elucidates a diverse pangenome and 15 lateral gene transfer events.</title>
        <authorList>
            <person name="Petersen C."/>
            <person name="Sorensen T."/>
            <person name="Nielsen M.R."/>
            <person name="Sondergaard T.E."/>
            <person name="Sorensen J.L."/>
            <person name="Fitzpatrick D.A."/>
            <person name="Frisvad J.C."/>
            <person name="Nielsen K.L."/>
        </authorList>
    </citation>
    <scope>NUCLEOTIDE SEQUENCE [LARGE SCALE GENOMIC DNA]</scope>
    <source>
        <strain evidence="2 3">IBT 35679</strain>
    </source>
</reference>
<comment type="caution">
    <text evidence="2">The sequence shown here is derived from an EMBL/GenBank/DDBJ whole genome shotgun (WGS) entry which is preliminary data.</text>
</comment>
<dbReference type="Proteomes" id="UP001220324">
    <property type="component" value="Unassembled WGS sequence"/>
</dbReference>
<evidence type="ECO:0000313" key="2">
    <source>
        <dbReference type="EMBL" id="KAJ5546851.1"/>
    </source>
</evidence>